<sequence>MEYGLKDNVLLKIRKVLSSFSGIEEAVIYGSRGLGTYREGSDIDIALKDKLSFEELLKIEKKLDDLMLPCTLDLSIYHKLSNKDLQEH</sequence>
<dbReference type="EMBL" id="JAVRHM010000004">
    <property type="protein sequence ID" value="MDT0689092.1"/>
    <property type="molecule type" value="Genomic_DNA"/>
</dbReference>
<feature type="domain" description="Polymerase beta nucleotidyltransferase" evidence="1">
    <location>
        <begin position="12"/>
        <end position="86"/>
    </location>
</feature>
<comment type="caution">
    <text evidence="2">The sequence shown here is derived from an EMBL/GenBank/DDBJ whole genome shotgun (WGS) entry which is preliminary data.</text>
</comment>
<evidence type="ECO:0000259" key="1">
    <source>
        <dbReference type="Pfam" id="PF18765"/>
    </source>
</evidence>
<dbReference type="CDD" id="cd05403">
    <property type="entry name" value="NT_KNTase_like"/>
    <property type="match status" value="1"/>
</dbReference>
<name>A0ABU3DZF1_9FLAO</name>
<evidence type="ECO:0000313" key="3">
    <source>
        <dbReference type="Proteomes" id="UP001261624"/>
    </source>
</evidence>
<dbReference type="Proteomes" id="UP001261624">
    <property type="component" value="Unassembled WGS sequence"/>
</dbReference>
<proteinExistence type="predicted"/>
<accession>A0ABU3DZF1</accession>
<reference evidence="2 3" key="1">
    <citation type="submission" date="2023-09" db="EMBL/GenBank/DDBJ databases">
        <authorList>
            <person name="Rey-Velasco X."/>
        </authorList>
    </citation>
    <scope>NUCLEOTIDE SEQUENCE [LARGE SCALE GENOMIC DNA]</scope>
    <source>
        <strain evidence="2 3">F188</strain>
    </source>
</reference>
<gene>
    <name evidence="2" type="ORF">RM549_04805</name>
</gene>
<dbReference type="RefSeq" id="WP_311682311.1">
    <property type="nucleotide sequence ID" value="NZ_JAVRHM010000004.1"/>
</dbReference>
<protein>
    <submittedName>
        <fullName evidence="2">Nucleotidyltransferase domain-containing protein</fullName>
    </submittedName>
</protein>
<dbReference type="Gene3D" id="3.30.460.10">
    <property type="entry name" value="Beta Polymerase, domain 2"/>
    <property type="match status" value="1"/>
</dbReference>
<dbReference type="SUPFAM" id="SSF81301">
    <property type="entry name" value="Nucleotidyltransferase"/>
    <property type="match status" value="1"/>
</dbReference>
<organism evidence="2 3">
    <name type="scientific">Autumnicola patrickiae</name>
    <dbReference type="NCBI Taxonomy" id="3075591"/>
    <lineage>
        <taxon>Bacteria</taxon>
        <taxon>Pseudomonadati</taxon>
        <taxon>Bacteroidota</taxon>
        <taxon>Flavobacteriia</taxon>
        <taxon>Flavobacteriales</taxon>
        <taxon>Flavobacteriaceae</taxon>
        <taxon>Autumnicola</taxon>
    </lineage>
</organism>
<dbReference type="InterPro" id="IPR043519">
    <property type="entry name" value="NT_sf"/>
</dbReference>
<evidence type="ECO:0000313" key="2">
    <source>
        <dbReference type="EMBL" id="MDT0689092.1"/>
    </source>
</evidence>
<dbReference type="Pfam" id="PF18765">
    <property type="entry name" value="Polbeta"/>
    <property type="match status" value="1"/>
</dbReference>
<keyword evidence="3" id="KW-1185">Reference proteome</keyword>
<dbReference type="InterPro" id="IPR041633">
    <property type="entry name" value="Polbeta"/>
</dbReference>